<evidence type="ECO:0000259" key="1">
    <source>
        <dbReference type="Pfam" id="PF06114"/>
    </source>
</evidence>
<dbReference type="Gene3D" id="1.10.10.2910">
    <property type="match status" value="1"/>
</dbReference>
<dbReference type="InterPro" id="IPR052345">
    <property type="entry name" value="Rad_response_metalloprotease"/>
</dbReference>
<protein>
    <submittedName>
        <fullName evidence="2">ImmA/IrrE family metallo-endopeptidase</fullName>
    </submittedName>
</protein>
<proteinExistence type="predicted"/>
<name>A0ABX0NVR2_9BURK</name>
<dbReference type="PANTHER" id="PTHR43236">
    <property type="entry name" value="ANTITOXIN HIGA1"/>
    <property type="match status" value="1"/>
</dbReference>
<dbReference type="RefSeq" id="WP_166878406.1">
    <property type="nucleotide sequence ID" value="NZ_WHJH01000023.1"/>
</dbReference>
<reference evidence="2 3" key="1">
    <citation type="submission" date="2019-10" db="EMBL/GenBank/DDBJ databases">
        <title>Taxonomy of Antarctic Massilia spp.: description of Massilia rubra sp. nov., Massilia aquatica sp. nov., Massilia mucilaginosa sp. nov., Massilia frigida sp. nov. isolated from streams, lakes and regoliths.</title>
        <authorList>
            <person name="Holochova P."/>
            <person name="Sedlacek I."/>
            <person name="Kralova S."/>
            <person name="Maslanova I."/>
            <person name="Busse H.-J."/>
            <person name="Stankova E."/>
            <person name="Vrbovska V."/>
            <person name="Kovarovic V."/>
            <person name="Bartak M."/>
            <person name="Svec P."/>
            <person name="Pantucek R."/>
        </authorList>
    </citation>
    <scope>NUCLEOTIDE SEQUENCE [LARGE SCALE GENOMIC DNA]</scope>
    <source>
        <strain evidence="2 3">CCM 8733</strain>
    </source>
</reference>
<gene>
    <name evidence="2" type="ORF">F2P45_18735</name>
</gene>
<dbReference type="InterPro" id="IPR010359">
    <property type="entry name" value="IrrE_HExxH"/>
</dbReference>
<dbReference type="PANTHER" id="PTHR43236:SF2">
    <property type="entry name" value="BLL0069 PROTEIN"/>
    <property type="match status" value="1"/>
</dbReference>
<comment type="caution">
    <text evidence="2">The sequence shown here is derived from an EMBL/GenBank/DDBJ whole genome shotgun (WGS) entry which is preliminary data.</text>
</comment>
<dbReference type="Pfam" id="PF06114">
    <property type="entry name" value="Peptidase_M78"/>
    <property type="match status" value="1"/>
</dbReference>
<feature type="domain" description="IrrE N-terminal-like" evidence="1">
    <location>
        <begin position="67"/>
        <end position="165"/>
    </location>
</feature>
<sequence>MSEPTTPAGWGIELCKFWQQAGQALPVDVKLLAPEATKRFADPIGKIKAHDIAGIDGMLIKRPSKGDWCIAYDPAVESPGRINFTLGHELGHYFLHRRMRDHFQCGQGEMLDYESATSRKLEGEANKFASFLLMPIPDFKVQIANEEISLELLGHCANRYATSFTAKALKWIEFTQEAAVLVVAREGFICWSYPTDSARRLGLYLPHGTELPRVSLDNLAKVMDSRNHTTRVGAGVWHSTLEAQESIILSDRFDMAIFLVRFPFANLVEHEEEAIEDSVSWLSKKIRGW</sequence>
<evidence type="ECO:0000313" key="2">
    <source>
        <dbReference type="EMBL" id="NHZ91038.1"/>
    </source>
</evidence>
<dbReference type="Proteomes" id="UP000609726">
    <property type="component" value="Unassembled WGS sequence"/>
</dbReference>
<evidence type="ECO:0000313" key="3">
    <source>
        <dbReference type="Proteomes" id="UP000609726"/>
    </source>
</evidence>
<keyword evidence="3" id="KW-1185">Reference proteome</keyword>
<dbReference type="EMBL" id="WHJH01000023">
    <property type="protein sequence ID" value="NHZ91038.1"/>
    <property type="molecule type" value="Genomic_DNA"/>
</dbReference>
<accession>A0ABX0NVR2</accession>
<organism evidence="2 3">
    <name type="scientific">Massilia mucilaginosa</name>
    <dbReference type="NCBI Taxonomy" id="2609282"/>
    <lineage>
        <taxon>Bacteria</taxon>
        <taxon>Pseudomonadati</taxon>
        <taxon>Pseudomonadota</taxon>
        <taxon>Betaproteobacteria</taxon>
        <taxon>Burkholderiales</taxon>
        <taxon>Oxalobacteraceae</taxon>
        <taxon>Telluria group</taxon>
        <taxon>Massilia</taxon>
    </lineage>
</organism>